<dbReference type="GeneID" id="95581825"/>
<organism evidence="1 2">
    <name type="scientific">Vagococcus carniphilus</name>
    <dbReference type="NCBI Taxonomy" id="218144"/>
    <lineage>
        <taxon>Bacteria</taxon>
        <taxon>Bacillati</taxon>
        <taxon>Bacillota</taxon>
        <taxon>Bacilli</taxon>
        <taxon>Lactobacillales</taxon>
        <taxon>Enterococcaceae</taxon>
        <taxon>Vagococcus</taxon>
    </lineage>
</organism>
<dbReference type="OrthoDB" id="2943667at2"/>
<name>A0A430B6S4_9ENTE</name>
<comment type="caution">
    <text evidence="1">The sequence shown here is derived from an EMBL/GenBank/DDBJ whole genome shotgun (WGS) entry which is preliminary data.</text>
</comment>
<dbReference type="AlphaFoldDB" id="A0A430B6S4"/>
<reference evidence="1 2" key="1">
    <citation type="submission" date="2017-05" db="EMBL/GenBank/DDBJ databases">
        <title>Vagococcus spp. assemblies.</title>
        <authorList>
            <person name="Gulvik C.A."/>
        </authorList>
    </citation>
    <scope>NUCLEOTIDE SEQUENCE [LARGE SCALE GENOMIC DNA]</scope>
    <source>
        <strain evidence="1 2">SS1714</strain>
    </source>
</reference>
<gene>
    <name evidence="1" type="ORF">CBF28_05880</name>
</gene>
<proteinExistence type="predicted"/>
<dbReference type="RefSeq" id="WP_126792919.1">
    <property type="nucleotide sequence ID" value="NZ_CP060720.1"/>
</dbReference>
<evidence type="ECO:0000313" key="2">
    <source>
        <dbReference type="Proteomes" id="UP000288028"/>
    </source>
</evidence>
<keyword evidence="2" id="KW-1185">Reference proteome</keyword>
<sequence length="578" mass="68897">MGIINEIKKIGWEYLPSCELINVFEIGIPIYSLEITCFCNKTGTLPSIQDTILRLVDQGIRKEEIPLLMGLEEDLNIFTVAYNELIHQEFIKRRGMLSDLGREYLKEDKYTRNIKKVNKIFIDGVSNTYFRSRENFVNSRNMRGKNIRDIKMVIERPNLKDLNFYEAKRIMNKNEEDELVVDLLEIKNSNVFYKRAQIAIFYDKKSEKNYYLIFDRLNMLTEYDEFLQSKDITEFLNLEEQIYDYEYSDKVKKYREVVFDKDNVSDEYDEFKQIIEKSKDIVRIYVPMIDSLLPTDSLIETFKHKLNNKIKIELFFTGEMISTNYGLLRIGEIEKLAKKYKGLKISHLPEYYPMSVSDGKLFFCIDFYKHIIINSNKDINTCCSVGSFLTIEEYNQLDLESVVLLDGLPIYTNKKHMEMDVKKIIDEFYLFDMEQRKNNRKAWLASSEEINENQDSLERLPFVKNKNDYEIMLTNLNKFFFETLKNKYRANYFFNDFKNYYPKLQKIMLKIRIYRNAVQHIELSDPEDRQSLKDFLKEDTGGSYPGLVDNGYAKMQYLILNELLEALREERESLRKVE</sequence>
<accession>A0A430B6S4</accession>
<evidence type="ECO:0000313" key="1">
    <source>
        <dbReference type="EMBL" id="RSU15957.1"/>
    </source>
</evidence>
<dbReference type="Proteomes" id="UP000288028">
    <property type="component" value="Unassembled WGS sequence"/>
</dbReference>
<protein>
    <submittedName>
        <fullName evidence="1">Uncharacterized protein</fullName>
    </submittedName>
</protein>
<dbReference type="EMBL" id="NGKB01000004">
    <property type="protein sequence ID" value="RSU15957.1"/>
    <property type="molecule type" value="Genomic_DNA"/>
</dbReference>